<evidence type="ECO:0000256" key="1">
    <source>
        <dbReference type="SAM" id="Phobius"/>
    </source>
</evidence>
<feature type="transmembrane region" description="Helical" evidence="1">
    <location>
        <begin position="12"/>
        <end position="32"/>
    </location>
</feature>
<dbReference type="EMBL" id="BNAO01000003">
    <property type="protein sequence ID" value="GHG66346.1"/>
    <property type="molecule type" value="Genomic_DNA"/>
</dbReference>
<keyword evidence="1" id="KW-0812">Transmembrane</keyword>
<name>A0ABQ3L113_9ALTE</name>
<reference evidence="3" key="1">
    <citation type="journal article" date="2019" name="Int. J. Syst. Evol. Microbiol.">
        <title>The Global Catalogue of Microorganisms (GCM) 10K type strain sequencing project: providing services to taxonomists for standard genome sequencing and annotation.</title>
        <authorList>
            <consortium name="The Broad Institute Genomics Platform"/>
            <consortium name="The Broad Institute Genome Sequencing Center for Infectious Disease"/>
            <person name="Wu L."/>
            <person name="Ma J."/>
        </authorList>
    </citation>
    <scope>NUCLEOTIDE SEQUENCE [LARGE SCALE GENOMIC DNA]</scope>
    <source>
        <strain evidence="3">CGMCC 1.7003</strain>
    </source>
</reference>
<proteinExistence type="predicted"/>
<protein>
    <recommendedName>
        <fullName evidence="4">DUF3955 domain-containing protein</fullName>
    </recommendedName>
</protein>
<keyword evidence="3" id="KW-1185">Reference proteome</keyword>
<dbReference type="Proteomes" id="UP000659697">
    <property type="component" value="Unassembled WGS sequence"/>
</dbReference>
<sequence>MNIKFLTAMLYSRVFLIFSGSFGLIWIAAISMNFLVSATSVKLNSANVTAPIYPLFFIIVLGTLLIGLSVKLASKAKSNE</sequence>
<dbReference type="RefSeq" id="WP_189431712.1">
    <property type="nucleotide sequence ID" value="NZ_BNAO01000003.1"/>
</dbReference>
<evidence type="ECO:0000313" key="2">
    <source>
        <dbReference type="EMBL" id="GHG66346.1"/>
    </source>
</evidence>
<keyword evidence="1" id="KW-1133">Transmembrane helix</keyword>
<evidence type="ECO:0008006" key="4">
    <source>
        <dbReference type="Google" id="ProtNLM"/>
    </source>
</evidence>
<keyword evidence="1" id="KW-0472">Membrane</keyword>
<organism evidence="2 3">
    <name type="scientific">Alishewanella longhuensis</name>
    <dbReference type="NCBI Taxonomy" id="1091037"/>
    <lineage>
        <taxon>Bacteria</taxon>
        <taxon>Pseudomonadati</taxon>
        <taxon>Pseudomonadota</taxon>
        <taxon>Gammaproteobacteria</taxon>
        <taxon>Alteromonadales</taxon>
        <taxon>Alteromonadaceae</taxon>
        <taxon>Alishewanella</taxon>
    </lineage>
</organism>
<comment type="caution">
    <text evidence="2">The sequence shown here is derived from an EMBL/GenBank/DDBJ whole genome shotgun (WGS) entry which is preliminary data.</text>
</comment>
<evidence type="ECO:0000313" key="3">
    <source>
        <dbReference type="Proteomes" id="UP000659697"/>
    </source>
</evidence>
<accession>A0ABQ3L113</accession>
<gene>
    <name evidence="2" type="ORF">GCM10010919_13960</name>
</gene>
<feature type="transmembrane region" description="Helical" evidence="1">
    <location>
        <begin position="52"/>
        <end position="73"/>
    </location>
</feature>